<dbReference type="OrthoDB" id="8116829at2"/>
<protein>
    <recommendedName>
        <fullName evidence="3">DUF1127 domain-containing protein</fullName>
    </recommendedName>
</protein>
<dbReference type="EMBL" id="AHAM01000134">
    <property type="protein sequence ID" value="EHK56152.1"/>
    <property type="molecule type" value="Genomic_DNA"/>
</dbReference>
<organism evidence="1 2">
    <name type="scientific">Mesorhizobium alhagi CCNWXJ12-2</name>
    <dbReference type="NCBI Taxonomy" id="1107882"/>
    <lineage>
        <taxon>Bacteria</taxon>
        <taxon>Pseudomonadati</taxon>
        <taxon>Pseudomonadota</taxon>
        <taxon>Alphaproteobacteria</taxon>
        <taxon>Hyphomicrobiales</taxon>
        <taxon>Phyllobacteriaceae</taxon>
        <taxon>Allomesorhizobium</taxon>
    </lineage>
</organism>
<dbReference type="Proteomes" id="UP000003250">
    <property type="component" value="Unassembled WGS sequence"/>
</dbReference>
<evidence type="ECO:0008006" key="3">
    <source>
        <dbReference type="Google" id="ProtNLM"/>
    </source>
</evidence>
<gene>
    <name evidence="1" type="ORF">MAXJ12_16476</name>
</gene>
<sequence length="61" mass="6846">MSILSTIGRYAAEYSAARTRYLTERQVRSLPAEIQKDIGWPDAYATNRAPRLQSGSWAGDK</sequence>
<evidence type="ECO:0000313" key="1">
    <source>
        <dbReference type="EMBL" id="EHK56152.1"/>
    </source>
</evidence>
<dbReference type="RefSeq" id="WP_008836914.1">
    <property type="nucleotide sequence ID" value="NZ_AHAM01000134.1"/>
</dbReference>
<keyword evidence="2" id="KW-1185">Reference proteome</keyword>
<name>H0HT04_9HYPH</name>
<evidence type="ECO:0000313" key="2">
    <source>
        <dbReference type="Proteomes" id="UP000003250"/>
    </source>
</evidence>
<reference evidence="1 2" key="1">
    <citation type="journal article" date="2012" name="J. Bacteriol.">
        <title>Draft Genome Sequence of Mesorhizobium alhagi CCNWXJ12-2T, a Novel Salt-Resistant Species Isolated from the Desert of Northwestern China.</title>
        <authorList>
            <person name="Zhou M."/>
            <person name="Chen W."/>
            <person name="Chen H."/>
            <person name="Wei G."/>
        </authorList>
    </citation>
    <scope>NUCLEOTIDE SEQUENCE [LARGE SCALE GENOMIC DNA]</scope>
    <source>
        <strain evidence="1 2">CCNWXJ12-2</strain>
    </source>
</reference>
<proteinExistence type="predicted"/>
<dbReference type="AlphaFoldDB" id="H0HT04"/>
<accession>H0HT04</accession>
<dbReference type="PATRIC" id="fig|1107882.3.peg.3212"/>